<dbReference type="Pfam" id="PF20125">
    <property type="entry name" value="DUF6515"/>
    <property type="match status" value="1"/>
</dbReference>
<dbReference type="AlphaFoldDB" id="A0AA46DDW4"/>
<accession>A0AA46DDW4</accession>
<comment type="caution">
    <text evidence="3">The sequence shown here is derived from an EMBL/GenBank/DDBJ whole genome shotgun (WGS) entry which is preliminary data.</text>
</comment>
<name>A0AA46DDW4_9BURK</name>
<organism evidence="3 4">
    <name type="scientific">Caldimonas thermodepolymerans</name>
    <dbReference type="NCBI Taxonomy" id="215580"/>
    <lineage>
        <taxon>Bacteria</taxon>
        <taxon>Pseudomonadati</taxon>
        <taxon>Pseudomonadota</taxon>
        <taxon>Betaproteobacteria</taxon>
        <taxon>Burkholderiales</taxon>
        <taxon>Sphaerotilaceae</taxon>
        <taxon>Caldimonas</taxon>
    </lineage>
</organism>
<proteinExistence type="predicted"/>
<feature type="compositionally biased region" description="Basic and acidic residues" evidence="1">
    <location>
        <begin position="37"/>
        <end position="47"/>
    </location>
</feature>
<feature type="compositionally biased region" description="Basic and acidic residues" evidence="1">
    <location>
        <begin position="54"/>
        <end position="91"/>
    </location>
</feature>
<dbReference type="Proteomes" id="UP000294772">
    <property type="component" value="Unassembled WGS sequence"/>
</dbReference>
<evidence type="ECO:0000256" key="1">
    <source>
        <dbReference type="SAM" id="MobiDB-lite"/>
    </source>
</evidence>
<keyword evidence="2" id="KW-0732">Signal</keyword>
<evidence type="ECO:0000313" key="4">
    <source>
        <dbReference type="Proteomes" id="UP000294772"/>
    </source>
</evidence>
<sequence length="290" mass="32571">MGMNWNIGWRCAPLALAAALAAATLAVHAEPPGGRESIGRMKQEARQRQPAPPRDGRERAPRERPAPDVHRPPRPREDGLPPHWKPDDRRPSGARPPQRWHDDRRWDPPKPRPPVHRHHPPRYRPGHHVHTLGPSAFVSLHFGQRYWFDNGYWYQPASTGYVVVQPPPGVYVQALPGSYTLVRVGPHVYYEVNGIYYAPVAGGGYQVVEVPEDEAVAAYYEPPMVYPARGQPPEQQGNDEYECHAWAVDRAGFDPTLAPLGQGPEGDEILRGNYRRALVACLEGRGYTVK</sequence>
<gene>
    <name evidence="3" type="ORF">EV676_10420</name>
</gene>
<reference evidence="3 4" key="1">
    <citation type="submission" date="2019-03" db="EMBL/GenBank/DDBJ databases">
        <title>Genomic Encyclopedia of Type Strains, Phase IV (KMG-IV): sequencing the most valuable type-strain genomes for metagenomic binning, comparative biology and taxonomic classification.</title>
        <authorList>
            <person name="Goeker M."/>
        </authorList>
    </citation>
    <scope>NUCLEOTIDE SEQUENCE [LARGE SCALE GENOMIC DNA]</scope>
    <source>
        <strain evidence="3 4">DSM 15264</strain>
    </source>
</reference>
<dbReference type="EMBL" id="SLXF01000004">
    <property type="protein sequence ID" value="TCP07465.1"/>
    <property type="molecule type" value="Genomic_DNA"/>
</dbReference>
<feature type="compositionally biased region" description="Basic and acidic residues" evidence="1">
    <location>
        <begin position="99"/>
        <end position="110"/>
    </location>
</feature>
<feature type="signal peptide" evidence="2">
    <location>
        <begin position="1"/>
        <end position="29"/>
    </location>
</feature>
<feature type="chain" id="PRO_5041333255" evidence="2">
    <location>
        <begin position="30"/>
        <end position="290"/>
    </location>
</feature>
<protein>
    <submittedName>
        <fullName evidence="3">Uncharacterized protein</fullName>
    </submittedName>
</protein>
<evidence type="ECO:0000313" key="3">
    <source>
        <dbReference type="EMBL" id="TCP07465.1"/>
    </source>
</evidence>
<dbReference type="InterPro" id="IPR045398">
    <property type="entry name" value="DUF6515"/>
</dbReference>
<feature type="region of interest" description="Disordered" evidence="1">
    <location>
        <begin position="31"/>
        <end position="127"/>
    </location>
</feature>
<evidence type="ECO:0000256" key="2">
    <source>
        <dbReference type="SAM" id="SignalP"/>
    </source>
</evidence>
<feature type="compositionally biased region" description="Basic residues" evidence="1">
    <location>
        <begin position="113"/>
        <end position="127"/>
    </location>
</feature>